<name>A0A0K9PME1_ZOSMR</name>
<reference evidence="2" key="1">
    <citation type="journal article" date="2016" name="Nature">
        <title>The genome of the seagrass Zostera marina reveals angiosperm adaptation to the sea.</title>
        <authorList>
            <person name="Olsen J.L."/>
            <person name="Rouze P."/>
            <person name="Verhelst B."/>
            <person name="Lin Y.-C."/>
            <person name="Bayer T."/>
            <person name="Collen J."/>
            <person name="Dattolo E."/>
            <person name="De Paoli E."/>
            <person name="Dittami S."/>
            <person name="Maumus F."/>
            <person name="Michel G."/>
            <person name="Kersting A."/>
            <person name="Lauritano C."/>
            <person name="Lohaus R."/>
            <person name="Toepel M."/>
            <person name="Tonon T."/>
            <person name="Vanneste K."/>
            <person name="Amirebrahimi M."/>
            <person name="Brakel J."/>
            <person name="Bostroem C."/>
            <person name="Chovatia M."/>
            <person name="Grimwood J."/>
            <person name="Jenkins J.W."/>
            <person name="Jueterbock A."/>
            <person name="Mraz A."/>
            <person name="Stam W.T."/>
            <person name="Tice H."/>
            <person name="Bornberg-Bauer E."/>
            <person name="Green P.J."/>
            <person name="Pearson G.A."/>
            <person name="Procaccini G."/>
            <person name="Duarte C.M."/>
            <person name="Schmutz J."/>
            <person name="Reusch T.B.H."/>
            <person name="Van de Peer Y."/>
        </authorList>
    </citation>
    <scope>NUCLEOTIDE SEQUENCE [LARGE SCALE GENOMIC DNA]</scope>
    <source>
        <strain evidence="2">cv. Finnish</strain>
    </source>
</reference>
<proteinExistence type="predicted"/>
<evidence type="ECO:0000313" key="2">
    <source>
        <dbReference type="Proteomes" id="UP000036987"/>
    </source>
</evidence>
<comment type="caution">
    <text evidence="1">The sequence shown here is derived from an EMBL/GenBank/DDBJ whole genome shotgun (WGS) entry which is preliminary data.</text>
</comment>
<dbReference type="Proteomes" id="UP000036987">
    <property type="component" value="Unassembled WGS sequence"/>
</dbReference>
<accession>A0A0K9PME1</accession>
<keyword evidence="2" id="KW-1185">Reference proteome</keyword>
<sequence>MVRALRAQLRVWREGLPISQQLVRSTLDLTCVLENPASLMTRLTLLQLYLDSKQRLLLGLYRTFPLVR</sequence>
<evidence type="ECO:0000313" key="1">
    <source>
        <dbReference type="EMBL" id="KMZ70121.1"/>
    </source>
</evidence>
<dbReference type="AlphaFoldDB" id="A0A0K9PME1"/>
<organism evidence="1 2">
    <name type="scientific">Zostera marina</name>
    <name type="common">Eelgrass</name>
    <dbReference type="NCBI Taxonomy" id="29655"/>
    <lineage>
        <taxon>Eukaryota</taxon>
        <taxon>Viridiplantae</taxon>
        <taxon>Streptophyta</taxon>
        <taxon>Embryophyta</taxon>
        <taxon>Tracheophyta</taxon>
        <taxon>Spermatophyta</taxon>
        <taxon>Magnoliopsida</taxon>
        <taxon>Liliopsida</taxon>
        <taxon>Zosteraceae</taxon>
        <taxon>Zostera</taxon>
    </lineage>
</organism>
<gene>
    <name evidence="1" type="ORF">ZOSMA_1G00920</name>
</gene>
<dbReference type="EMBL" id="LFYR01000729">
    <property type="protein sequence ID" value="KMZ70121.1"/>
    <property type="molecule type" value="Genomic_DNA"/>
</dbReference>
<protein>
    <submittedName>
        <fullName evidence="1">Uncharacterized protein</fullName>
    </submittedName>
</protein>